<dbReference type="RefSeq" id="XP_014146663.1">
    <property type="nucleotide sequence ID" value="XM_014291188.1"/>
</dbReference>
<name>A0A0L0F883_9EUKA</name>
<evidence type="ECO:0000313" key="2">
    <source>
        <dbReference type="EMBL" id="KNC72761.1"/>
    </source>
</evidence>
<protein>
    <submittedName>
        <fullName evidence="2">Uncharacterized protein</fullName>
    </submittedName>
</protein>
<feature type="compositionally biased region" description="Polar residues" evidence="1">
    <location>
        <begin position="122"/>
        <end position="140"/>
    </location>
</feature>
<sequence>MGKSSKLRKTTDTDKNGANSSRNSTGKNIKESHTALGKSGTPSMASLAGRFGSFKTLGMSNSSSSSIGGGGGNSHSKKLSFKRKGSDNGPIGVVEEATLKVGVGVGAVVETGEDSGIVVASRQASHTDQLSTHTVDSTTSRRPVVGIDMTTLSSSLKSSQIRVRRTNSGLDQLSTTTINSVSSRGVVTGIDMATLTSTLKSSQIRARRTSSGLASLDSGLDNDHASTRLSAYEDATLKTGENSSEGSHVSMERNSATSRSFDSLNLTIQGEPGEIWQLDMVEFQEKV</sequence>
<proteinExistence type="predicted"/>
<feature type="region of interest" description="Disordered" evidence="1">
    <location>
        <begin position="121"/>
        <end position="140"/>
    </location>
</feature>
<dbReference type="GeneID" id="25915184"/>
<reference evidence="2 3" key="1">
    <citation type="submission" date="2011-02" db="EMBL/GenBank/DDBJ databases">
        <title>The Genome Sequence of Sphaeroforma arctica JP610.</title>
        <authorList>
            <consortium name="The Broad Institute Genome Sequencing Platform"/>
            <person name="Russ C."/>
            <person name="Cuomo C."/>
            <person name="Young S.K."/>
            <person name="Zeng Q."/>
            <person name="Gargeya S."/>
            <person name="Alvarado L."/>
            <person name="Berlin A."/>
            <person name="Chapman S.B."/>
            <person name="Chen Z."/>
            <person name="Freedman E."/>
            <person name="Gellesch M."/>
            <person name="Goldberg J."/>
            <person name="Griggs A."/>
            <person name="Gujja S."/>
            <person name="Heilman E."/>
            <person name="Heiman D."/>
            <person name="Howarth C."/>
            <person name="Mehta T."/>
            <person name="Neiman D."/>
            <person name="Pearson M."/>
            <person name="Roberts A."/>
            <person name="Saif S."/>
            <person name="Shea T."/>
            <person name="Shenoy N."/>
            <person name="Sisk P."/>
            <person name="Stolte C."/>
            <person name="Sykes S."/>
            <person name="White J."/>
            <person name="Yandava C."/>
            <person name="Burger G."/>
            <person name="Gray M.W."/>
            <person name="Holland P.W.H."/>
            <person name="King N."/>
            <person name="Lang F.B.F."/>
            <person name="Roger A.J."/>
            <person name="Ruiz-Trillo I."/>
            <person name="Haas B."/>
            <person name="Nusbaum C."/>
            <person name="Birren B."/>
        </authorList>
    </citation>
    <scope>NUCLEOTIDE SEQUENCE [LARGE SCALE GENOMIC DNA]</scope>
    <source>
        <strain evidence="2 3">JP610</strain>
    </source>
</reference>
<feature type="region of interest" description="Disordered" evidence="1">
    <location>
        <begin position="1"/>
        <end position="91"/>
    </location>
</feature>
<organism evidence="2 3">
    <name type="scientific">Sphaeroforma arctica JP610</name>
    <dbReference type="NCBI Taxonomy" id="667725"/>
    <lineage>
        <taxon>Eukaryota</taxon>
        <taxon>Ichthyosporea</taxon>
        <taxon>Ichthyophonida</taxon>
        <taxon>Sphaeroforma</taxon>
    </lineage>
</organism>
<gene>
    <name evidence="2" type="ORF">SARC_14680</name>
</gene>
<accession>A0A0L0F883</accession>
<dbReference type="EMBL" id="KQ246544">
    <property type="protein sequence ID" value="KNC72761.1"/>
    <property type="molecule type" value="Genomic_DNA"/>
</dbReference>
<evidence type="ECO:0000313" key="3">
    <source>
        <dbReference type="Proteomes" id="UP000054560"/>
    </source>
</evidence>
<feature type="compositionally biased region" description="Polar residues" evidence="1">
    <location>
        <begin position="239"/>
        <end position="256"/>
    </location>
</feature>
<dbReference type="AlphaFoldDB" id="A0A0L0F883"/>
<feature type="region of interest" description="Disordered" evidence="1">
    <location>
        <begin position="232"/>
        <end position="256"/>
    </location>
</feature>
<evidence type="ECO:0000256" key="1">
    <source>
        <dbReference type="SAM" id="MobiDB-lite"/>
    </source>
</evidence>
<keyword evidence="3" id="KW-1185">Reference proteome</keyword>
<feature type="non-terminal residue" evidence="2">
    <location>
        <position position="287"/>
    </location>
</feature>
<feature type="compositionally biased region" description="Polar residues" evidence="1">
    <location>
        <begin position="16"/>
        <end position="27"/>
    </location>
</feature>
<dbReference type="Proteomes" id="UP000054560">
    <property type="component" value="Unassembled WGS sequence"/>
</dbReference>